<dbReference type="EMBL" id="CP106738">
    <property type="protein sequence ID" value="UXX82565.1"/>
    <property type="molecule type" value="Genomic_DNA"/>
</dbReference>
<organism evidence="6 7">
    <name type="scientific">Roseovarius pelagicus</name>
    <dbReference type="NCBI Taxonomy" id="2980108"/>
    <lineage>
        <taxon>Bacteria</taxon>
        <taxon>Pseudomonadati</taxon>
        <taxon>Pseudomonadota</taxon>
        <taxon>Alphaproteobacteria</taxon>
        <taxon>Rhodobacterales</taxon>
        <taxon>Roseobacteraceae</taxon>
        <taxon>Roseovarius</taxon>
    </lineage>
</organism>
<reference evidence="6" key="1">
    <citation type="submission" date="2022-10" db="EMBL/GenBank/DDBJ databases">
        <title>Roseovarius pelagicus sp. nov., isolated from Arctic seawater.</title>
        <authorList>
            <person name="Hong Y.W."/>
            <person name="Hwang C.Y."/>
        </authorList>
    </citation>
    <scope>NUCLEOTIDE SEQUENCE</scope>
    <source>
        <strain evidence="6">HL-MP18</strain>
    </source>
</reference>
<dbReference type="Proteomes" id="UP001064087">
    <property type="component" value="Chromosome"/>
</dbReference>
<evidence type="ECO:0000313" key="7">
    <source>
        <dbReference type="Proteomes" id="UP001064087"/>
    </source>
</evidence>
<dbReference type="SUPFAM" id="SSF46785">
    <property type="entry name" value="Winged helix' DNA-binding domain"/>
    <property type="match status" value="1"/>
</dbReference>
<dbReference type="PANTHER" id="PTHR30427:SF1">
    <property type="entry name" value="TRANSCRIPTIONAL ACTIVATOR PROTEIN LYSR"/>
    <property type="match status" value="1"/>
</dbReference>
<dbReference type="Gene3D" id="3.40.190.290">
    <property type="match status" value="1"/>
</dbReference>
<keyword evidence="3" id="KW-0238">DNA-binding</keyword>
<feature type="domain" description="HTH lysR-type" evidence="5">
    <location>
        <begin position="1"/>
        <end position="58"/>
    </location>
</feature>
<evidence type="ECO:0000313" key="6">
    <source>
        <dbReference type="EMBL" id="UXX82565.1"/>
    </source>
</evidence>
<sequence>MNLRQIEIFRAIRSTGSVSAAARQLSISQPALSKALKHAESQLTFKLFDRVKQRLIPTFEAEALFAESQRVQDALDRINNLARNLADTPQRTLRVGFQPSLGGGFAPSVLARLPRNMDTMSFEIFTHHYDQIIERLLSFRLDMGVALFLIPPPGIRTIPVGKMRMVYVEPQRAGMPVYRDKPMRLEQIDTTSLVGLEREAPLGKALEKAFMQVGQDYTPRISVHTLSVAAACAAEGVGPAIIDEFSAHSTPGLSIQPLEPEQSFEIVALLPESRAESRAEAAFIDLMTRVYRERNKTLPKNSQTLARRNT</sequence>
<dbReference type="PRINTS" id="PR00039">
    <property type="entry name" value="HTHLYSR"/>
</dbReference>
<evidence type="ECO:0000256" key="4">
    <source>
        <dbReference type="ARBA" id="ARBA00023163"/>
    </source>
</evidence>
<protein>
    <submittedName>
        <fullName evidence="6">LysR family transcriptional regulator</fullName>
    </submittedName>
</protein>
<dbReference type="PANTHER" id="PTHR30427">
    <property type="entry name" value="TRANSCRIPTIONAL ACTIVATOR PROTEIN LYSR"/>
    <property type="match status" value="1"/>
</dbReference>
<evidence type="ECO:0000256" key="3">
    <source>
        <dbReference type="ARBA" id="ARBA00023125"/>
    </source>
</evidence>
<comment type="similarity">
    <text evidence="1">Belongs to the LysR transcriptional regulatory family.</text>
</comment>
<dbReference type="PROSITE" id="PS50931">
    <property type="entry name" value="HTH_LYSR"/>
    <property type="match status" value="1"/>
</dbReference>
<evidence type="ECO:0000259" key="5">
    <source>
        <dbReference type="PROSITE" id="PS50931"/>
    </source>
</evidence>
<dbReference type="Pfam" id="PF00126">
    <property type="entry name" value="HTH_1"/>
    <property type="match status" value="1"/>
</dbReference>
<keyword evidence="7" id="KW-1185">Reference proteome</keyword>
<evidence type="ECO:0000256" key="2">
    <source>
        <dbReference type="ARBA" id="ARBA00023015"/>
    </source>
</evidence>
<dbReference type="RefSeq" id="WP_263047446.1">
    <property type="nucleotide sequence ID" value="NZ_CP106738.1"/>
</dbReference>
<dbReference type="InterPro" id="IPR036390">
    <property type="entry name" value="WH_DNA-bd_sf"/>
</dbReference>
<proteinExistence type="inferred from homology"/>
<gene>
    <name evidence="6" type="ORF">N7U68_15905</name>
</gene>
<dbReference type="Pfam" id="PF03466">
    <property type="entry name" value="LysR_substrate"/>
    <property type="match status" value="1"/>
</dbReference>
<keyword evidence="4" id="KW-0804">Transcription</keyword>
<dbReference type="InterPro" id="IPR000847">
    <property type="entry name" value="LysR_HTH_N"/>
</dbReference>
<accession>A0ABY6DFJ8</accession>
<dbReference type="Gene3D" id="1.10.10.10">
    <property type="entry name" value="Winged helix-like DNA-binding domain superfamily/Winged helix DNA-binding domain"/>
    <property type="match status" value="1"/>
</dbReference>
<dbReference type="SUPFAM" id="SSF53850">
    <property type="entry name" value="Periplasmic binding protein-like II"/>
    <property type="match status" value="1"/>
</dbReference>
<keyword evidence="2" id="KW-0805">Transcription regulation</keyword>
<evidence type="ECO:0000256" key="1">
    <source>
        <dbReference type="ARBA" id="ARBA00009437"/>
    </source>
</evidence>
<name>A0ABY6DFJ8_9RHOB</name>
<dbReference type="InterPro" id="IPR036388">
    <property type="entry name" value="WH-like_DNA-bd_sf"/>
</dbReference>
<dbReference type="InterPro" id="IPR005119">
    <property type="entry name" value="LysR_subst-bd"/>
</dbReference>